<dbReference type="Proteomes" id="UP001310022">
    <property type="component" value="Unassembled WGS sequence"/>
</dbReference>
<dbReference type="AlphaFoldDB" id="A0AAN4VYT5"/>
<comment type="caution">
    <text evidence="2">The sequence shown here is derived from an EMBL/GenBank/DDBJ whole genome shotgun (WGS) entry which is preliminary data.</text>
</comment>
<gene>
    <name evidence="2" type="ORF">PEDI_28100</name>
</gene>
<dbReference type="EMBL" id="BQKE01000001">
    <property type="protein sequence ID" value="GJM62258.1"/>
    <property type="molecule type" value="Genomic_DNA"/>
</dbReference>
<evidence type="ECO:0000256" key="1">
    <source>
        <dbReference type="SAM" id="Phobius"/>
    </source>
</evidence>
<keyword evidence="1" id="KW-0472">Membrane</keyword>
<sequence length="211" mass="23882">MEAFDRQFREKLSQHKSVPSPDAWEQIAGQLPQQKKRAFAYWQVAAAVLLLFGFFATGYFYGDLLSPVPKSPLAVEEHQPVEQVKEEVADQLPVADIEPVTVVQRSSSPVQMLSTKGKSFTSEPKALPQINIEKVEIPVFFEIPEEAAPLLAEAEEEKPVRPKRKIEVTITYVPNEQTTMEKVKGFIESGTEKMVEEPKLLARQFSRIRTK</sequence>
<proteinExistence type="predicted"/>
<name>A0AAN4VYT5_9BACT</name>
<protein>
    <submittedName>
        <fullName evidence="2">Uncharacterized protein</fullName>
    </submittedName>
</protein>
<dbReference type="RefSeq" id="WP_338237571.1">
    <property type="nucleotide sequence ID" value="NZ_BQKE01000001.1"/>
</dbReference>
<evidence type="ECO:0000313" key="3">
    <source>
        <dbReference type="Proteomes" id="UP001310022"/>
    </source>
</evidence>
<feature type="transmembrane region" description="Helical" evidence="1">
    <location>
        <begin position="39"/>
        <end position="61"/>
    </location>
</feature>
<accession>A0AAN4VYT5</accession>
<evidence type="ECO:0000313" key="2">
    <source>
        <dbReference type="EMBL" id="GJM62258.1"/>
    </source>
</evidence>
<keyword evidence="1" id="KW-0812">Transmembrane</keyword>
<reference evidence="2 3" key="1">
    <citation type="submission" date="2021-12" db="EMBL/GenBank/DDBJ databases">
        <title>Genome sequencing of bacteria with rrn-lacking chromosome and rrn-plasmid.</title>
        <authorList>
            <person name="Anda M."/>
            <person name="Iwasaki W."/>
        </authorList>
    </citation>
    <scope>NUCLEOTIDE SEQUENCE [LARGE SCALE GENOMIC DNA]</scope>
    <source>
        <strain evidence="2 3">NBRC 15940</strain>
    </source>
</reference>
<organism evidence="2 3">
    <name type="scientific">Persicobacter diffluens</name>
    <dbReference type="NCBI Taxonomy" id="981"/>
    <lineage>
        <taxon>Bacteria</taxon>
        <taxon>Pseudomonadati</taxon>
        <taxon>Bacteroidota</taxon>
        <taxon>Cytophagia</taxon>
        <taxon>Cytophagales</taxon>
        <taxon>Persicobacteraceae</taxon>
        <taxon>Persicobacter</taxon>
    </lineage>
</organism>
<keyword evidence="1" id="KW-1133">Transmembrane helix</keyword>
<keyword evidence="3" id="KW-1185">Reference proteome</keyword>